<reference evidence="1 2" key="2">
    <citation type="journal article" date="2011" name="Stand. Genomic Sci.">
        <title>Complete genome sequence of Tolumonas auensis type strain (TA 4).</title>
        <authorList>
            <person name="Chertkov O."/>
            <person name="Copeland A."/>
            <person name="Lucas S."/>
            <person name="Lapidus A."/>
            <person name="Berry K.W."/>
            <person name="Detter J.C."/>
            <person name="Del Rio T.G."/>
            <person name="Hammon N."/>
            <person name="Dalin E."/>
            <person name="Tice H."/>
            <person name="Pitluck S."/>
            <person name="Richardson P."/>
            <person name="Bruce D."/>
            <person name="Goodwin L."/>
            <person name="Han C."/>
            <person name="Tapia R."/>
            <person name="Saunders E."/>
            <person name="Schmutz J."/>
            <person name="Brettin T."/>
            <person name="Larimer F."/>
            <person name="Land M."/>
            <person name="Hauser L."/>
            <person name="Spring S."/>
            <person name="Rohde M."/>
            <person name="Kyrpides N.C."/>
            <person name="Ivanova N."/>
            <person name="Goker M."/>
            <person name="Beller H.R."/>
            <person name="Klenk H.P."/>
            <person name="Woyke T."/>
        </authorList>
    </citation>
    <scope>NUCLEOTIDE SEQUENCE [LARGE SCALE GENOMIC DNA]</scope>
    <source>
        <strain evidence="2">DSM 9187 / TA4</strain>
    </source>
</reference>
<dbReference type="eggNOG" id="COG0189">
    <property type="taxonomic scope" value="Bacteria"/>
</dbReference>
<dbReference type="Proteomes" id="UP000009073">
    <property type="component" value="Chromosome"/>
</dbReference>
<dbReference type="Pfam" id="PF14305">
    <property type="entry name" value="ATPgrasp_TupA"/>
    <property type="match status" value="1"/>
</dbReference>
<dbReference type="OrthoDB" id="9791827at2"/>
<accession>C4LCE6</accession>
<sequence length="289" mass="34640">MASFQYRLFSKVIRYIPLNIRLQILYFRRFHHFFDKSKPICFSEKLQIRKIKDRRKLLVVAADKLESKKYVKGKVPEIYIPKTLWEGNSLADVKLIEFNSLPSNYVFKANHTSQTIEFIRDAKHLSMPRMLELASKWFNHDQSGSLGEWAYQDIPKKVFIEEFLDFSGNAPDDYKFFVYHGKVKYIQLDSDRFNQHRRNMFDVAWNDLGFEFSHPRKLPSPPRPEILDKMIQFAEKIGEDFDFIRVDFYIYKGFVTFGELTVYPGAGFEKFPIRYWDVEFGKYWEQSYD</sequence>
<reference evidence="2" key="1">
    <citation type="submission" date="2009-05" db="EMBL/GenBank/DDBJ databases">
        <title>Complete sequence of Tolumonas auensis DSM 9187.</title>
        <authorList>
            <consortium name="US DOE Joint Genome Institute"/>
            <person name="Lucas S."/>
            <person name="Copeland A."/>
            <person name="Lapidus A."/>
            <person name="Glavina del Rio T."/>
            <person name="Tice H."/>
            <person name="Bruce D."/>
            <person name="Goodwin L."/>
            <person name="Pitluck S."/>
            <person name="Chertkov O."/>
            <person name="Brettin T."/>
            <person name="Detter J.C."/>
            <person name="Han C."/>
            <person name="Larimer F."/>
            <person name="Land M."/>
            <person name="Hauser L."/>
            <person name="Kyrpides N."/>
            <person name="Mikhailova N."/>
            <person name="Spring S."/>
            <person name="Beller H."/>
        </authorList>
    </citation>
    <scope>NUCLEOTIDE SEQUENCE [LARGE SCALE GENOMIC DNA]</scope>
    <source>
        <strain evidence="2">DSM 9187 / TA4</strain>
    </source>
</reference>
<dbReference type="EMBL" id="CP001616">
    <property type="protein sequence ID" value="ACQ94450.1"/>
    <property type="molecule type" value="Genomic_DNA"/>
</dbReference>
<evidence type="ECO:0000313" key="1">
    <source>
        <dbReference type="EMBL" id="ACQ94450.1"/>
    </source>
</evidence>
<name>C4LCE6_TOLAT</name>
<dbReference type="STRING" id="595494.Tola_2858"/>
<dbReference type="KEGG" id="tau:Tola_2858"/>
<dbReference type="HOGENOM" id="CLU_056705_0_0_6"/>
<proteinExistence type="predicted"/>
<protein>
    <submittedName>
        <fullName evidence="1">Uncharacterized protein</fullName>
    </submittedName>
</protein>
<dbReference type="RefSeq" id="WP_015879899.1">
    <property type="nucleotide sequence ID" value="NC_012691.1"/>
</dbReference>
<keyword evidence="2" id="KW-1185">Reference proteome</keyword>
<dbReference type="InterPro" id="IPR029465">
    <property type="entry name" value="ATPgrasp_TupA"/>
</dbReference>
<gene>
    <name evidence="1" type="ordered locus">Tola_2858</name>
</gene>
<organism evidence="1 2">
    <name type="scientific">Tolumonas auensis (strain DSM 9187 / NBRC 110442 / TA 4)</name>
    <dbReference type="NCBI Taxonomy" id="595494"/>
    <lineage>
        <taxon>Bacteria</taxon>
        <taxon>Pseudomonadati</taxon>
        <taxon>Pseudomonadota</taxon>
        <taxon>Gammaproteobacteria</taxon>
        <taxon>Aeromonadales</taxon>
        <taxon>Aeromonadaceae</taxon>
        <taxon>Tolumonas</taxon>
    </lineage>
</organism>
<dbReference type="AlphaFoldDB" id="C4LCE6"/>
<evidence type="ECO:0000313" key="2">
    <source>
        <dbReference type="Proteomes" id="UP000009073"/>
    </source>
</evidence>